<evidence type="ECO:0000313" key="2">
    <source>
        <dbReference type="Proteomes" id="UP000199421"/>
    </source>
</evidence>
<organism evidence="1 2">
    <name type="scientific">Olivibacter domesticus</name>
    <name type="common">Pseudosphingobacterium domesticum</name>
    <dbReference type="NCBI Taxonomy" id="407022"/>
    <lineage>
        <taxon>Bacteria</taxon>
        <taxon>Pseudomonadati</taxon>
        <taxon>Bacteroidota</taxon>
        <taxon>Sphingobacteriia</taxon>
        <taxon>Sphingobacteriales</taxon>
        <taxon>Sphingobacteriaceae</taxon>
        <taxon>Olivibacter</taxon>
    </lineage>
</organism>
<dbReference type="Proteomes" id="UP000199421">
    <property type="component" value="Unassembled WGS sequence"/>
</dbReference>
<dbReference type="Pfam" id="PF13279">
    <property type="entry name" value="4HBT_2"/>
    <property type="match status" value="1"/>
</dbReference>
<dbReference type="STRING" id="407022.SAMN05661044_00993"/>
<dbReference type="EMBL" id="FOAF01000001">
    <property type="protein sequence ID" value="SEK73040.1"/>
    <property type="molecule type" value="Genomic_DNA"/>
</dbReference>
<dbReference type="OrthoDB" id="760345at2"/>
<gene>
    <name evidence="1" type="ORF">SAMN05661044_00993</name>
</gene>
<dbReference type="InterPro" id="IPR029069">
    <property type="entry name" value="HotDog_dom_sf"/>
</dbReference>
<protein>
    <submittedName>
        <fullName evidence="1">Acyl-CoA thioester hydrolase</fullName>
    </submittedName>
</protein>
<proteinExistence type="predicted"/>
<sequence length="141" mass="16734">MNFIHLRWADLDPNFHLRHSVYYDLAAQERVMILNSYGINTQTMKEQNFGPVLFKEECQFKREIHLSSKIHIETKLLNMKKDASFWVIQHEFLSEENKLHALIKVEGSWIDTLLRKIAKPVPTVVFQGLERFPKTADFEYI</sequence>
<keyword evidence="2" id="KW-1185">Reference proteome</keyword>
<dbReference type="AlphaFoldDB" id="A0A1H7JGC7"/>
<accession>A0A1H7JGC7</accession>
<dbReference type="CDD" id="cd00586">
    <property type="entry name" value="4HBT"/>
    <property type="match status" value="1"/>
</dbReference>
<reference evidence="2" key="1">
    <citation type="submission" date="2016-10" db="EMBL/GenBank/DDBJ databases">
        <authorList>
            <person name="Varghese N."/>
            <person name="Submissions S."/>
        </authorList>
    </citation>
    <scope>NUCLEOTIDE SEQUENCE [LARGE SCALE GENOMIC DNA]</scope>
    <source>
        <strain evidence="2">DSM 18733</strain>
    </source>
</reference>
<dbReference type="Gene3D" id="3.10.129.10">
    <property type="entry name" value="Hotdog Thioesterase"/>
    <property type="match status" value="1"/>
</dbReference>
<dbReference type="GO" id="GO:0016787">
    <property type="term" value="F:hydrolase activity"/>
    <property type="evidence" value="ECO:0007669"/>
    <property type="project" value="UniProtKB-KW"/>
</dbReference>
<keyword evidence="1" id="KW-0378">Hydrolase</keyword>
<evidence type="ECO:0000313" key="1">
    <source>
        <dbReference type="EMBL" id="SEK73040.1"/>
    </source>
</evidence>
<name>A0A1H7JGC7_OLID1</name>
<dbReference type="SUPFAM" id="SSF54637">
    <property type="entry name" value="Thioesterase/thiol ester dehydrase-isomerase"/>
    <property type="match status" value="1"/>
</dbReference>
<dbReference type="RefSeq" id="WP_093319303.1">
    <property type="nucleotide sequence ID" value="NZ_FOAF01000001.1"/>
</dbReference>